<dbReference type="EMBL" id="CP071382">
    <property type="protein sequence ID" value="QSV46362.1"/>
    <property type="molecule type" value="Genomic_DNA"/>
</dbReference>
<sequence>MERTMHRLRMSGADLRTGRGFVNVAKISDTDQLGLLRTAEELIDAANLLALDAALDGLEDVGNGPVCTDCLVQAAERAVRATGDIARLAGAAGLC</sequence>
<accession>A0ABX7Q4J2</accession>
<name>A0ABX7Q4J2_9BACT</name>
<gene>
    <name evidence="1" type="ORF">JZM60_03535</name>
</gene>
<evidence type="ECO:0000313" key="1">
    <source>
        <dbReference type="EMBL" id="QSV46362.1"/>
    </source>
</evidence>
<dbReference type="RefSeq" id="WP_207164143.1">
    <property type="nucleotide sequence ID" value="NZ_CP071382.1"/>
</dbReference>
<dbReference type="Proteomes" id="UP000663651">
    <property type="component" value="Chromosome"/>
</dbReference>
<evidence type="ECO:0000313" key="2">
    <source>
        <dbReference type="Proteomes" id="UP000663651"/>
    </source>
</evidence>
<organism evidence="1 2">
    <name type="scientific">Geobacter benzoatilyticus</name>
    <dbReference type="NCBI Taxonomy" id="2815309"/>
    <lineage>
        <taxon>Bacteria</taxon>
        <taxon>Pseudomonadati</taxon>
        <taxon>Thermodesulfobacteriota</taxon>
        <taxon>Desulfuromonadia</taxon>
        <taxon>Geobacterales</taxon>
        <taxon>Geobacteraceae</taxon>
        <taxon>Geobacter</taxon>
    </lineage>
</organism>
<proteinExistence type="predicted"/>
<keyword evidence="2" id="KW-1185">Reference proteome</keyword>
<protein>
    <submittedName>
        <fullName evidence="1">Uncharacterized protein</fullName>
    </submittedName>
</protein>
<reference evidence="1 2" key="1">
    <citation type="submission" date="2021-03" db="EMBL/GenBank/DDBJ databases">
        <title>Geobacter metallireducens gen. nov. sp. nov., a microorganism capable of coupling the complete oxidation of organic compounds to the reduction of iron and other metals.</title>
        <authorList>
            <person name="Li Y."/>
        </authorList>
    </citation>
    <scope>NUCLEOTIDE SEQUENCE [LARGE SCALE GENOMIC DNA]</scope>
    <source>
        <strain evidence="1 2">Jerry-YX</strain>
    </source>
</reference>